<proteinExistence type="predicted"/>
<dbReference type="Proteomes" id="UP000728032">
    <property type="component" value="Unassembled WGS sequence"/>
</dbReference>
<dbReference type="InterPro" id="IPR024079">
    <property type="entry name" value="MetalloPept_cat_dom_sf"/>
</dbReference>
<evidence type="ECO:0000313" key="2">
    <source>
        <dbReference type="EMBL" id="CAD7666529.1"/>
    </source>
</evidence>
<evidence type="ECO:0000259" key="1">
    <source>
        <dbReference type="Pfam" id="PF01431"/>
    </source>
</evidence>
<dbReference type="OrthoDB" id="6506552at2759"/>
<keyword evidence="3" id="KW-1185">Reference proteome</keyword>
<dbReference type="SUPFAM" id="SSF55486">
    <property type="entry name" value="Metalloproteases ('zincins'), catalytic domain"/>
    <property type="match status" value="1"/>
</dbReference>
<dbReference type="GO" id="GO:0016485">
    <property type="term" value="P:protein processing"/>
    <property type="evidence" value="ECO:0007669"/>
    <property type="project" value="TreeGrafter"/>
</dbReference>
<dbReference type="InterPro" id="IPR000718">
    <property type="entry name" value="Peptidase_M13"/>
</dbReference>
<feature type="domain" description="Peptidase M13 C-terminal" evidence="1">
    <location>
        <begin position="5"/>
        <end position="92"/>
    </location>
</feature>
<evidence type="ECO:0000313" key="3">
    <source>
        <dbReference type="Proteomes" id="UP000728032"/>
    </source>
</evidence>
<dbReference type="EMBL" id="CAJPVJ010054471">
    <property type="protein sequence ID" value="CAG2183510.1"/>
    <property type="molecule type" value="Genomic_DNA"/>
</dbReference>
<gene>
    <name evidence="2" type="ORF">ONB1V03_LOCUS22930</name>
</gene>
<dbReference type="GO" id="GO:0005886">
    <property type="term" value="C:plasma membrane"/>
    <property type="evidence" value="ECO:0007669"/>
    <property type="project" value="TreeGrafter"/>
</dbReference>
<dbReference type="AlphaFoldDB" id="A0A7R9MVA5"/>
<dbReference type="Gene3D" id="3.40.390.10">
    <property type="entry name" value="Collagenase (Catalytic Domain)"/>
    <property type="match status" value="1"/>
</dbReference>
<protein>
    <recommendedName>
        <fullName evidence="1">Peptidase M13 C-terminal domain-containing protein</fullName>
    </recommendedName>
</protein>
<dbReference type="EMBL" id="OC969296">
    <property type="protein sequence ID" value="CAD7666529.1"/>
    <property type="molecule type" value="Genomic_DNA"/>
</dbReference>
<reference evidence="2" key="1">
    <citation type="submission" date="2020-11" db="EMBL/GenBank/DDBJ databases">
        <authorList>
            <person name="Tran Van P."/>
        </authorList>
    </citation>
    <scope>NUCLEOTIDE SEQUENCE</scope>
</reference>
<dbReference type="InterPro" id="IPR018497">
    <property type="entry name" value="Peptidase_M13_C"/>
</dbReference>
<organism evidence="2">
    <name type="scientific">Oppiella nova</name>
    <dbReference type="NCBI Taxonomy" id="334625"/>
    <lineage>
        <taxon>Eukaryota</taxon>
        <taxon>Metazoa</taxon>
        <taxon>Ecdysozoa</taxon>
        <taxon>Arthropoda</taxon>
        <taxon>Chelicerata</taxon>
        <taxon>Arachnida</taxon>
        <taxon>Acari</taxon>
        <taxon>Acariformes</taxon>
        <taxon>Sarcoptiformes</taxon>
        <taxon>Oribatida</taxon>
        <taxon>Brachypylina</taxon>
        <taxon>Oppioidea</taxon>
        <taxon>Oppiidae</taxon>
        <taxon>Oppiella</taxon>
    </lineage>
</organism>
<dbReference type="GO" id="GO:0004222">
    <property type="term" value="F:metalloendopeptidase activity"/>
    <property type="evidence" value="ECO:0007669"/>
    <property type="project" value="InterPro"/>
</dbReference>
<dbReference type="PANTHER" id="PTHR11733">
    <property type="entry name" value="ZINC METALLOPROTEASE FAMILY M13 NEPRILYSIN-RELATED"/>
    <property type="match status" value="1"/>
</dbReference>
<feature type="non-terminal residue" evidence="2">
    <location>
        <position position="98"/>
    </location>
</feature>
<dbReference type="PANTHER" id="PTHR11733:SF241">
    <property type="entry name" value="GH26575P-RELATED"/>
    <property type="match status" value="1"/>
</dbReference>
<dbReference type="Pfam" id="PF01431">
    <property type="entry name" value="Peptidase_M13"/>
    <property type="match status" value="1"/>
</dbReference>
<name>A0A7R9MVA5_9ACAR</name>
<accession>A0A7R9MVA5</accession>
<dbReference type="PROSITE" id="PS51885">
    <property type="entry name" value="NEPRILYSIN"/>
    <property type="match status" value="1"/>
</dbReference>
<sequence>ESFRAFQTYVKTYGEPQRLPYVSQYTPQQLYFLSYASMWCNNIRPEELRKQIEMYSTTPYKYRVNIALSNFQSFSDVFKCGPHSPMNMTDKCVFGDSN</sequence>